<keyword evidence="1" id="KW-0813">Transport</keyword>
<protein>
    <submittedName>
        <fullName evidence="3">V-type ATPase subunit</fullName>
    </submittedName>
</protein>
<dbReference type="InterPro" id="IPR050873">
    <property type="entry name" value="V-ATPase_V0D/AC39_subunit"/>
</dbReference>
<dbReference type="PANTHER" id="PTHR38682">
    <property type="entry name" value="V-TYPE ATP SYNTHASE SUBUNIT C"/>
    <property type="match status" value="1"/>
</dbReference>
<dbReference type="Gene3D" id="1.10.132.50">
    <property type="entry name" value="ATP synthase (C/AC39) subunit, domain 3"/>
    <property type="match status" value="3"/>
</dbReference>
<dbReference type="InterPro" id="IPR036079">
    <property type="entry name" value="ATPase_csu/dsu_sf"/>
</dbReference>
<keyword evidence="2" id="KW-0406">Ion transport</keyword>
<comment type="caution">
    <text evidence="3">The sequence shown here is derived from an EMBL/GenBank/DDBJ whole genome shotgun (WGS) entry which is preliminary data.</text>
</comment>
<evidence type="ECO:0000313" key="4">
    <source>
        <dbReference type="Proteomes" id="UP000823900"/>
    </source>
</evidence>
<name>A0A9D2HL01_9FIRM</name>
<evidence type="ECO:0000313" key="3">
    <source>
        <dbReference type="EMBL" id="HJA72243.1"/>
    </source>
</evidence>
<dbReference type="AlphaFoldDB" id="A0A9D2HL01"/>
<dbReference type="EMBL" id="DWZA01000100">
    <property type="protein sequence ID" value="HJA72243.1"/>
    <property type="molecule type" value="Genomic_DNA"/>
</dbReference>
<gene>
    <name evidence="3" type="ORF">IAA07_11835</name>
</gene>
<evidence type="ECO:0000256" key="1">
    <source>
        <dbReference type="ARBA" id="ARBA00022448"/>
    </source>
</evidence>
<accession>A0A9D2HL01</accession>
<dbReference type="Proteomes" id="UP000823900">
    <property type="component" value="Unassembled WGS sequence"/>
</dbReference>
<organism evidence="3 4">
    <name type="scientific">Candidatus Lachnoclostridium stercoravium</name>
    <dbReference type="NCBI Taxonomy" id="2838633"/>
    <lineage>
        <taxon>Bacteria</taxon>
        <taxon>Bacillati</taxon>
        <taxon>Bacillota</taxon>
        <taxon>Clostridia</taxon>
        <taxon>Lachnospirales</taxon>
        <taxon>Lachnospiraceae</taxon>
    </lineage>
</organism>
<proteinExistence type="predicted"/>
<dbReference type="InterPro" id="IPR044911">
    <property type="entry name" value="V-type_ATPase_csu/dsu_dom_3"/>
</dbReference>
<dbReference type="SUPFAM" id="SSF103486">
    <property type="entry name" value="V-type ATP synthase subunit C"/>
    <property type="match status" value="1"/>
</dbReference>
<dbReference type="PANTHER" id="PTHR38682:SF1">
    <property type="entry name" value="V-TYPE ATP SYNTHASE SUBUNIT C"/>
    <property type="match status" value="1"/>
</dbReference>
<dbReference type="InterPro" id="IPR002843">
    <property type="entry name" value="ATPase_V0-cplx_csu/dsu"/>
</dbReference>
<reference evidence="3" key="2">
    <citation type="submission" date="2021-04" db="EMBL/GenBank/DDBJ databases">
        <authorList>
            <person name="Gilroy R."/>
        </authorList>
    </citation>
    <scope>NUCLEOTIDE SEQUENCE</scope>
    <source>
        <strain evidence="3">CHK178-16964</strain>
    </source>
</reference>
<evidence type="ECO:0000256" key="2">
    <source>
        <dbReference type="ARBA" id="ARBA00023065"/>
    </source>
</evidence>
<reference evidence="3" key="1">
    <citation type="journal article" date="2021" name="PeerJ">
        <title>Extensive microbial diversity within the chicken gut microbiome revealed by metagenomics and culture.</title>
        <authorList>
            <person name="Gilroy R."/>
            <person name="Ravi A."/>
            <person name="Getino M."/>
            <person name="Pursley I."/>
            <person name="Horton D.L."/>
            <person name="Alikhan N.F."/>
            <person name="Baker D."/>
            <person name="Gharbi K."/>
            <person name="Hall N."/>
            <person name="Watson M."/>
            <person name="Adriaenssens E.M."/>
            <person name="Foster-Nyarko E."/>
            <person name="Jarju S."/>
            <person name="Secka A."/>
            <person name="Antonio M."/>
            <person name="Oren A."/>
            <person name="Chaudhuri R.R."/>
            <person name="La Ragione R."/>
            <person name="Hildebrand F."/>
            <person name="Pallen M.J."/>
        </authorList>
    </citation>
    <scope>NUCLEOTIDE SEQUENCE</scope>
    <source>
        <strain evidence="3">CHK178-16964</strain>
    </source>
</reference>
<dbReference type="Pfam" id="PF01992">
    <property type="entry name" value="vATP-synt_AC39"/>
    <property type="match status" value="1"/>
</dbReference>
<dbReference type="GO" id="GO:0046961">
    <property type="term" value="F:proton-transporting ATPase activity, rotational mechanism"/>
    <property type="evidence" value="ECO:0007669"/>
    <property type="project" value="InterPro"/>
</dbReference>
<sequence>MGNLLTYSGIAAKVRAMESQFLTDSDFQEMASLPSVREAQEFLKRFPAYEELFAHTDGELHRGDIEKLLHLSIHRDFQRLYLFATPVQRRFLNLYFTNFEITLLKKCLRHIFGSNPVPLDLTAFQEFFRGRSRLDPQLLASSGTLSQLTDNLKGTAYYDLFHNLENTENASLFDYEMQLDLYHFRYIWQHRDKLFTKEEQKAITQCFGSKMDLLNIQWIYRSKKYYHLDAAMIYPLLIPIYYRLKQEDIQKLSQAASVEELFNLLSFTYYGTLSSADLSDHPDLEAMYRDVLGKIYSHARRRYPYSAAVLNSYFYFKNAEVHRIITTIESVRYGVNPGAITSYSIIN</sequence>